<dbReference type="PANTHER" id="PTHR43129">
    <property type="entry name" value="FOSMIDOMYCIN RESISTANCE PROTEIN"/>
    <property type="match status" value="1"/>
</dbReference>
<evidence type="ECO:0000256" key="5">
    <source>
        <dbReference type="ARBA" id="ARBA00023136"/>
    </source>
</evidence>
<dbReference type="PROSITE" id="PS50850">
    <property type="entry name" value="MFS"/>
    <property type="match status" value="1"/>
</dbReference>
<evidence type="ECO:0000256" key="4">
    <source>
        <dbReference type="ARBA" id="ARBA00022989"/>
    </source>
</evidence>
<comment type="subcellular location">
    <subcellularLocation>
        <location evidence="1">Cell membrane</location>
        <topology evidence="1">Multi-pass membrane protein</topology>
    </subcellularLocation>
</comment>
<dbReference type="GO" id="GO:0005886">
    <property type="term" value="C:plasma membrane"/>
    <property type="evidence" value="ECO:0007669"/>
    <property type="project" value="UniProtKB-SubCell"/>
</dbReference>
<dbReference type="PROSITE" id="PS00216">
    <property type="entry name" value="SUGAR_TRANSPORT_1"/>
    <property type="match status" value="1"/>
</dbReference>
<keyword evidence="4 6" id="KW-1133">Transmembrane helix</keyword>
<evidence type="ECO:0000256" key="3">
    <source>
        <dbReference type="ARBA" id="ARBA00022692"/>
    </source>
</evidence>
<feature type="transmembrane region" description="Helical" evidence="6">
    <location>
        <begin position="21"/>
        <end position="41"/>
    </location>
</feature>
<protein>
    <submittedName>
        <fullName evidence="8">MFS transporter</fullName>
    </submittedName>
</protein>
<dbReference type="PRINTS" id="PR01988">
    <property type="entry name" value="EXPORTERBACE"/>
</dbReference>
<dbReference type="InterPro" id="IPR020846">
    <property type="entry name" value="MFS_dom"/>
</dbReference>
<keyword evidence="3 6" id="KW-0812">Transmembrane</keyword>
<evidence type="ECO:0000256" key="1">
    <source>
        <dbReference type="ARBA" id="ARBA00004651"/>
    </source>
</evidence>
<dbReference type="AlphaFoldDB" id="A0A371PFH7"/>
<evidence type="ECO:0000259" key="7">
    <source>
        <dbReference type="PROSITE" id="PS50850"/>
    </source>
</evidence>
<dbReference type="SUPFAM" id="SSF103473">
    <property type="entry name" value="MFS general substrate transporter"/>
    <property type="match status" value="1"/>
</dbReference>
<feature type="domain" description="Major facilitator superfamily (MFS) profile" evidence="7">
    <location>
        <begin position="30"/>
        <end position="417"/>
    </location>
</feature>
<keyword evidence="5 6" id="KW-0472">Membrane</keyword>
<dbReference type="InterPro" id="IPR022324">
    <property type="entry name" value="Bacilysin_exporter_BacE_put"/>
</dbReference>
<feature type="transmembrane region" description="Helical" evidence="6">
    <location>
        <begin position="331"/>
        <end position="351"/>
    </location>
</feature>
<organism evidence="8 9">
    <name type="scientific">Paenibacillus paeoniae</name>
    <dbReference type="NCBI Taxonomy" id="2292705"/>
    <lineage>
        <taxon>Bacteria</taxon>
        <taxon>Bacillati</taxon>
        <taxon>Bacillota</taxon>
        <taxon>Bacilli</taxon>
        <taxon>Bacillales</taxon>
        <taxon>Paenibacillaceae</taxon>
        <taxon>Paenibacillus</taxon>
    </lineage>
</organism>
<dbReference type="Proteomes" id="UP000261905">
    <property type="component" value="Unassembled WGS sequence"/>
</dbReference>
<accession>A0A371PFH7</accession>
<evidence type="ECO:0000313" key="8">
    <source>
        <dbReference type="EMBL" id="REK74682.1"/>
    </source>
</evidence>
<feature type="transmembrane region" description="Helical" evidence="6">
    <location>
        <begin position="274"/>
        <end position="295"/>
    </location>
</feature>
<evidence type="ECO:0000313" key="9">
    <source>
        <dbReference type="Proteomes" id="UP000261905"/>
    </source>
</evidence>
<sequence length="419" mass="44563">MKGRSYALAINQPAAKKAGDTLRSATVYTMLFAISSVHLLNDAMQTVVTALFPIFEQSLKLTYGQIGWIAFTLNMTSSIMQPVVGAMSDRWPRPWMLPAGMLCSMAGMAGLAVAPNYALLLLSVVFVGLGSAVFHPEGSRVVHMAAGNRRAFAQSIYQVGGNFGQSLGPIMTAAIFIPLGQRGAAWGMLLAAIAIAVLFKVVPWYAARLAEHGGKAPKKQAGASNRNVGSIANNKVVAIALSILLLVVFARSWYGAAIGSFYQFYARDSYALTIQSAQVLLFLFMIFGVLGTFFGGILADRIGRKKMMLISILGAAPFALILPHLPLGWAYPVIALLGFILQSGFSVSVVYAQELMPGKVGTASGLITGLAFGMGALGSVILGNVADAQGMEFVMLLASFLPLFGLLALWLPKDRKETQ</sequence>
<dbReference type="CDD" id="cd17478">
    <property type="entry name" value="MFS_FsR"/>
    <property type="match status" value="1"/>
</dbReference>
<feature type="transmembrane region" description="Helical" evidence="6">
    <location>
        <begin position="117"/>
        <end position="135"/>
    </location>
</feature>
<dbReference type="InterPro" id="IPR005829">
    <property type="entry name" value="Sugar_transporter_CS"/>
</dbReference>
<feature type="transmembrane region" description="Helical" evidence="6">
    <location>
        <begin position="363"/>
        <end position="381"/>
    </location>
</feature>
<keyword evidence="9" id="KW-1185">Reference proteome</keyword>
<feature type="transmembrane region" description="Helical" evidence="6">
    <location>
        <begin position="307"/>
        <end position="325"/>
    </location>
</feature>
<feature type="transmembrane region" description="Helical" evidence="6">
    <location>
        <begin position="236"/>
        <end position="254"/>
    </location>
</feature>
<keyword evidence="2" id="KW-0813">Transport</keyword>
<dbReference type="Pfam" id="PF07690">
    <property type="entry name" value="MFS_1"/>
    <property type="match status" value="1"/>
</dbReference>
<dbReference type="InterPro" id="IPR011701">
    <property type="entry name" value="MFS"/>
</dbReference>
<dbReference type="PANTHER" id="PTHR43129:SF1">
    <property type="entry name" value="FOSMIDOMYCIN RESISTANCE PROTEIN"/>
    <property type="match status" value="1"/>
</dbReference>
<gene>
    <name evidence="8" type="ORF">DX130_13475</name>
</gene>
<proteinExistence type="predicted"/>
<name>A0A371PFH7_9BACL</name>
<dbReference type="OrthoDB" id="9770492at2"/>
<reference evidence="8 9" key="1">
    <citation type="submission" date="2018-08" db="EMBL/GenBank/DDBJ databases">
        <title>Paenibacillus sp. M4BSY-1, whole genome shotgun sequence.</title>
        <authorList>
            <person name="Tuo L."/>
        </authorList>
    </citation>
    <scope>NUCLEOTIDE SEQUENCE [LARGE SCALE GENOMIC DNA]</scope>
    <source>
        <strain evidence="8 9">M4BSY-1</strain>
    </source>
</reference>
<evidence type="ECO:0000256" key="2">
    <source>
        <dbReference type="ARBA" id="ARBA00022448"/>
    </source>
</evidence>
<dbReference type="GO" id="GO:0022857">
    <property type="term" value="F:transmembrane transporter activity"/>
    <property type="evidence" value="ECO:0007669"/>
    <property type="project" value="InterPro"/>
</dbReference>
<feature type="transmembrane region" description="Helical" evidence="6">
    <location>
        <begin position="393"/>
        <end position="411"/>
    </location>
</feature>
<dbReference type="EMBL" id="QUBQ01000002">
    <property type="protein sequence ID" value="REK74682.1"/>
    <property type="molecule type" value="Genomic_DNA"/>
</dbReference>
<evidence type="ECO:0000256" key="6">
    <source>
        <dbReference type="SAM" id="Phobius"/>
    </source>
</evidence>
<dbReference type="InterPro" id="IPR036259">
    <property type="entry name" value="MFS_trans_sf"/>
</dbReference>
<dbReference type="Gene3D" id="1.20.1250.20">
    <property type="entry name" value="MFS general substrate transporter like domains"/>
    <property type="match status" value="2"/>
</dbReference>
<feature type="transmembrane region" description="Helical" evidence="6">
    <location>
        <begin position="156"/>
        <end position="177"/>
    </location>
</feature>
<feature type="transmembrane region" description="Helical" evidence="6">
    <location>
        <begin position="183"/>
        <end position="206"/>
    </location>
</feature>
<comment type="caution">
    <text evidence="8">The sequence shown here is derived from an EMBL/GenBank/DDBJ whole genome shotgun (WGS) entry which is preliminary data.</text>
</comment>